<evidence type="ECO:0000259" key="2">
    <source>
        <dbReference type="Pfam" id="PF00496"/>
    </source>
</evidence>
<feature type="chain" id="PRO_5045334703" evidence="1">
    <location>
        <begin position="21"/>
        <end position="592"/>
    </location>
</feature>
<protein>
    <submittedName>
        <fullName evidence="3">Peptide ABC transporter substrate-binding protein</fullName>
    </submittedName>
</protein>
<dbReference type="InterPro" id="IPR039424">
    <property type="entry name" value="SBP_5"/>
</dbReference>
<dbReference type="Gene3D" id="3.40.190.10">
    <property type="entry name" value="Periplasmic binding protein-like II"/>
    <property type="match status" value="1"/>
</dbReference>
<dbReference type="EMBL" id="JAMPKX010000005">
    <property type="protein sequence ID" value="MEP0947909.1"/>
    <property type="molecule type" value="Genomic_DNA"/>
</dbReference>
<comment type="caution">
    <text evidence="3">The sequence shown here is derived from an EMBL/GenBank/DDBJ whole genome shotgun (WGS) entry which is preliminary data.</text>
</comment>
<dbReference type="SUPFAM" id="SSF53850">
    <property type="entry name" value="Periplasmic binding protein-like II"/>
    <property type="match status" value="1"/>
</dbReference>
<dbReference type="Proteomes" id="UP001482513">
    <property type="component" value="Unassembled WGS sequence"/>
</dbReference>
<keyword evidence="4" id="KW-1185">Reference proteome</keyword>
<dbReference type="InterPro" id="IPR030678">
    <property type="entry name" value="Peptide/Ni-bd"/>
</dbReference>
<dbReference type="Pfam" id="PF00496">
    <property type="entry name" value="SBP_bac_5"/>
    <property type="match status" value="1"/>
</dbReference>
<dbReference type="InterPro" id="IPR000914">
    <property type="entry name" value="SBP_5_dom"/>
</dbReference>
<dbReference type="CDD" id="cd08513">
    <property type="entry name" value="PBP2_thermophilic_Hb8_like"/>
    <property type="match status" value="1"/>
</dbReference>
<dbReference type="PANTHER" id="PTHR30290">
    <property type="entry name" value="PERIPLASMIC BINDING COMPONENT OF ABC TRANSPORTER"/>
    <property type="match status" value="1"/>
</dbReference>
<dbReference type="RefSeq" id="WP_190700576.1">
    <property type="nucleotide sequence ID" value="NZ_JAMPKX010000005.1"/>
</dbReference>
<evidence type="ECO:0000313" key="3">
    <source>
        <dbReference type="EMBL" id="MEP0947909.1"/>
    </source>
</evidence>
<organism evidence="3 4">
    <name type="scientific">Leptolyngbya subtilissima DQ-A4</name>
    <dbReference type="NCBI Taxonomy" id="2933933"/>
    <lineage>
        <taxon>Bacteria</taxon>
        <taxon>Bacillati</taxon>
        <taxon>Cyanobacteriota</taxon>
        <taxon>Cyanophyceae</taxon>
        <taxon>Leptolyngbyales</taxon>
        <taxon>Leptolyngbyaceae</taxon>
        <taxon>Leptolyngbya group</taxon>
        <taxon>Leptolyngbya</taxon>
    </lineage>
</organism>
<keyword evidence="1" id="KW-0732">Signal</keyword>
<name>A0ABV0K552_9CYAN</name>
<feature type="signal peptide" evidence="1">
    <location>
        <begin position="1"/>
        <end position="20"/>
    </location>
</feature>
<proteinExistence type="predicted"/>
<gene>
    <name evidence="3" type="ORF">NC992_13580</name>
</gene>
<dbReference type="PANTHER" id="PTHR30290:SF65">
    <property type="entry name" value="MONOACYL PHOSPHATIDYLINOSITOL TETRAMANNOSIDE-BINDING PROTEIN LPQW-RELATED"/>
    <property type="match status" value="1"/>
</dbReference>
<accession>A0ABV0K552</accession>
<reference evidence="3 4" key="1">
    <citation type="submission" date="2022-04" db="EMBL/GenBank/DDBJ databases">
        <title>Positive selection, recombination, and allopatry shape intraspecific diversity of widespread and dominant cyanobacteria.</title>
        <authorList>
            <person name="Wei J."/>
            <person name="Shu W."/>
            <person name="Hu C."/>
        </authorList>
    </citation>
    <scope>NUCLEOTIDE SEQUENCE [LARGE SCALE GENOMIC DNA]</scope>
    <source>
        <strain evidence="3 4">DQ-A4</strain>
    </source>
</reference>
<feature type="domain" description="Solute-binding protein family 5" evidence="2">
    <location>
        <begin position="97"/>
        <end position="494"/>
    </location>
</feature>
<evidence type="ECO:0000313" key="4">
    <source>
        <dbReference type="Proteomes" id="UP001482513"/>
    </source>
</evidence>
<dbReference type="PIRSF" id="PIRSF002741">
    <property type="entry name" value="MppA"/>
    <property type="match status" value="1"/>
</dbReference>
<dbReference type="Gene3D" id="3.10.105.10">
    <property type="entry name" value="Dipeptide-binding Protein, Domain 3"/>
    <property type="match status" value="1"/>
</dbReference>
<evidence type="ECO:0000256" key="1">
    <source>
        <dbReference type="SAM" id="SignalP"/>
    </source>
</evidence>
<sequence>MIRSGFRTALLVAVAGIAIAATVTSQSTDLATAPPAAIEADNLDAAAPARDPETLRLLYSRSVVTLNPHLASGYQDFEAARIVYEPLASYNEAGELVPFLADEIPTAENGGIAADGTSVTWTLRPDITWADGEPFTAADVVFTFEFIRNPVVAAATAQYYDGVKSVEAIDDYTVKITFATPTPAWSIPFTGQTGLILPRHIFKEFNGPTARDALANLQPVGTGPYQVVGFESGTVVYEPNPSYWGGRPAFKQIELAGGLAPYAAAREVLQAGTADFAHNLQVEAEALSELETDASGHVTHLFGSQVERIMLNFSNPFARTEDGERSSPEIPHPYFSDVRVRQAINLAVDRNTIAKELYGASGKPTAQLLVAPANYQAPDVSYSYNLAQAKALLDEAGWVDSNGDGLREKDGIPLEVLFQAAVNPVRQKTQTIVSDSLQELGVDVQIARVRMDEFFSGNPEDTGSLNHFYADMQVYSIGNESPDPSIYMGWWTCDKIASQANQWQEPNNARYCNPEYDRLWDEARQELDPARRAALFQQMNELLAQDVAVIPVVHRAMTNAVSDRLTGVEFTPWDASTWAIKDWSPKPAQPEQ</sequence>